<keyword evidence="3" id="KW-0597">Phosphoprotein</keyword>
<feature type="domain" description="Signal transduction histidine kinase subgroup 3 dimerisation and phosphoacceptor" evidence="10">
    <location>
        <begin position="182"/>
        <end position="249"/>
    </location>
</feature>
<feature type="transmembrane region" description="Helical" evidence="9">
    <location>
        <begin position="110"/>
        <end position="127"/>
    </location>
</feature>
<feature type="transmembrane region" description="Helical" evidence="9">
    <location>
        <begin position="40"/>
        <end position="60"/>
    </location>
</feature>
<keyword evidence="9" id="KW-0472">Membrane</keyword>
<reference evidence="11" key="1">
    <citation type="journal article" date="2014" name="Int. J. Syst. Evol. Microbiol.">
        <title>Complete genome sequence of Corynebacterium casei LMG S-19264T (=DSM 44701T), isolated from a smear-ripened cheese.</title>
        <authorList>
            <consortium name="US DOE Joint Genome Institute (JGI-PGF)"/>
            <person name="Walter F."/>
            <person name="Albersmeier A."/>
            <person name="Kalinowski J."/>
            <person name="Ruckert C."/>
        </authorList>
    </citation>
    <scope>NUCLEOTIDE SEQUENCE</scope>
    <source>
        <strain evidence="11">CGMCC 4.7679</strain>
    </source>
</reference>
<dbReference type="AlphaFoldDB" id="A0A8H9IU49"/>
<dbReference type="PANTHER" id="PTHR24421:SF10">
    <property type="entry name" value="NITRATE_NITRITE SENSOR PROTEIN NARQ"/>
    <property type="match status" value="1"/>
</dbReference>
<evidence type="ECO:0000256" key="4">
    <source>
        <dbReference type="ARBA" id="ARBA00022679"/>
    </source>
</evidence>
<keyword evidence="9" id="KW-1133">Transmembrane helix</keyword>
<keyword evidence="9" id="KW-0812">Transmembrane</keyword>
<dbReference type="GO" id="GO:0046983">
    <property type="term" value="F:protein dimerization activity"/>
    <property type="evidence" value="ECO:0007669"/>
    <property type="project" value="InterPro"/>
</dbReference>
<evidence type="ECO:0000256" key="3">
    <source>
        <dbReference type="ARBA" id="ARBA00022553"/>
    </source>
</evidence>
<evidence type="ECO:0000259" key="10">
    <source>
        <dbReference type="Pfam" id="PF07730"/>
    </source>
</evidence>
<dbReference type="EC" id="2.7.13.3" evidence="2"/>
<dbReference type="SUPFAM" id="SSF55874">
    <property type="entry name" value="ATPase domain of HSP90 chaperone/DNA topoisomerase II/histidine kinase"/>
    <property type="match status" value="1"/>
</dbReference>
<evidence type="ECO:0000313" key="12">
    <source>
        <dbReference type="Proteomes" id="UP000658656"/>
    </source>
</evidence>
<keyword evidence="12" id="KW-1185">Reference proteome</keyword>
<comment type="catalytic activity">
    <reaction evidence="1">
        <text>ATP + protein L-histidine = ADP + protein N-phospho-L-histidine.</text>
        <dbReference type="EC" id="2.7.13.3"/>
    </reaction>
</comment>
<dbReference type="Pfam" id="PF07730">
    <property type="entry name" value="HisKA_3"/>
    <property type="match status" value="1"/>
</dbReference>
<gene>
    <name evidence="11" type="ORF">GCM10017566_28080</name>
</gene>
<keyword evidence="4" id="KW-0808">Transferase</keyword>
<reference evidence="11" key="2">
    <citation type="submission" date="2020-09" db="EMBL/GenBank/DDBJ databases">
        <authorList>
            <person name="Sun Q."/>
            <person name="Zhou Y."/>
        </authorList>
    </citation>
    <scope>NUCLEOTIDE SEQUENCE</scope>
    <source>
        <strain evidence="11">CGMCC 4.7679</strain>
    </source>
</reference>
<dbReference type="Proteomes" id="UP000658656">
    <property type="component" value="Unassembled WGS sequence"/>
</dbReference>
<feature type="transmembrane region" description="Helical" evidence="9">
    <location>
        <begin position="72"/>
        <end position="98"/>
    </location>
</feature>
<comment type="caution">
    <text evidence="11">The sequence shown here is derived from an EMBL/GenBank/DDBJ whole genome shotgun (WGS) entry which is preliminary data.</text>
</comment>
<dbReference type="PANTHER" id="PTHR24421">
    <property type="entry name" value="NITRATE/NITRITE SENSOR PROTEIN NARX-RELATED"/>
    <property type="match status" value="1"/>
</dbReference>
<organism evidence="11 12">
    <name type="scientific">Amycolatopsis bartoniae</name>
    <dbReference type="NCBI Taxonomy" id="941986"/>
    <lineage>
        <taxon>Bacteria</taxon>
        <taxon>Bacillati</taxon>
        <taxon>Actinomycetota</taxon>
        <taxon>Actinomycetes</taxon>
        <taxon>Pseudonocardiales</taxon>
        <taxon>Pseudonocardiaceae</taxon>
        <taxon>Amycolatopsis</taxon>
    </lineage>
</organism>
<name>A0A8H9IU49_9PSEU</name>
<sequence length="371" mass="38517">MDDGRRVARYTDELLRPFGFAVLVAVTAVQFATRPVTAPALSVPLFAAVSLLTLGGLLPWTRLPAGGRVALAAAFAVLTAVLLPLAQATLAPAFAFVATAVAGEKLGRRAAGFVAAAGAVATAVAVWAAGELHPTADDWPWWLALTVAAPVFAGIARRDRQAAVLNARRALRSEAREAALRERARIAREIHDVLGHSLSGIALQLDMADALHGKGRDDEANQATRRARALAVSSITETRRAIEALRADALPLDRGLRLLAEGEDVPFEISGDPAPVPTETAHALLRAAQEALTNAAKHAPGAERSMALAFPAGAVTLTVRNGPRAGEADPQVAAGGGMGLVGMRERIALLGGSLRAGPAAGGWRVEVEVPR</sequence>
<evidence type="ECO:0000256" key="9">
    <source>
        <dbReference type="SAM" id="Phobius"/>
    </source>
</evidence>
<dbReference type="InterPro" id="IPR011712">
    <property type="entry name" value="Sig_transdc_His_kin_sub3_dim/P"/>
</dbReference>
<keyword evidence="7" id="KW-0067">ATP-binding</keyword>
<dbReference type="GO" id="GO:0005524">
    <property type="term" value="F:ATP binding"/>
    <property type="evidence" value="ECO:0007669"/>
    <property type="project" value="UniProtKB-KW"/>
</dbReference>
<dbReference type="Gene3D" id="3.30.565.10">
    <property type="entry name" value="Histidine kinase-like ATPase, C-terminal domain"/>
    <property type="match status" value="1"/>
</dbReference>
<evidence type="ECO:0000256" key="5">
    <source>
        <dbReference type="ARBA" id="ARBA00022741"/>
    </source>
</evidence>
<dbReference type="InterPro" id="IPR050482">
    <property type="entry name" value="Sensor_HK_TwoCompSys"/>
</dbReference>
<dbReference type="EMBL" id="BNAV01000003">
    <property type="protein sequence ID" value="GHF53080.1"/>
    <property type="molecule type" value="Genomic_DNA"/>
</dbReference>
<keyword evidence="8" id="KW-0902">Two-component regulatory system</keyword>
<dbReference type="RefSeq" id="WP_229880663.1">
    <property type="nucleotide sequence ID" value="NZ_BNAV01000003.1"/>
</dbReference>
<keyword evidence="5" id="KW-0547">Nucleotide-binding</keyword>
<evidence type="ECO:0000256" key="6">
    <source>
        <dbReference type="ARBA" id="ARBA00022777"/>
    </source>
</evidence>
<proteinExistence type="predicted"/>
<evidence type="ECO:0000256" key="7">
    <source>
        <dbReference type="ARBA" id="ARBA00022840"/>
    </source>
</evidence>
<protein>
    <recommendedName>
        <fullName evidence="2">histidine kinase</fullName>
        <ecNumber evidence="2">2.7.13.3</ecNumber>
    </recommendedName>
</protein>
<feature type="transmembrane region" description="Helical" evidence="9">
    <location>
        <begin position="139"/>
        <end position="156"/>
    </location>
</feature>
<accession>A0A8H9IU49</accession>
<dbReference type="Gene3D" id="1.20.5.1930">
    <property type="match status" value="1"/>
</dbReference>
<evidence type="ECO:0000313" key="11">
    <source>
        <dbReference type="EMBL" id="GHF53080.1"/>
    </source>
</evidence>
<keyword evidence="6" id="KW-0418">Kinase</keyword>
<evidence type="ECO:0000256" key="8">
    <source>
        <dbReference type="ARBA" id="ARBA00023012"/>
    </source>
</evidence>
<evidence type="ECO:0000256" key="2">
    <source>
        <dbReference type="ARBA" id="ARBA00012438"/>
    </source>
</evidence>
<evidence type="ECO:0000256" key="1">
    <source>
        <dbReference type="ARBA" id="ARBA00000085"/>
    </source>
</evidence>
<dbReference type="GO" id="GO:0016020">
    <property type="term" value="C:membrane"/>
    <property type="evidence" value="ECO:0007669"/>
    <property type="project" value="InterPro"/>
</dbReference>
<dbReference type="InterPro" id="IPR036890">
    <property type="entry name" value="HATPase_C_sf"/>
</dbReference>
<dbReference type="CDD" id="cd16917">
    <property type="entry name" value="HATPase_UhpB-NarQ-NarX-like"/>
    <property type="match status" value="1"/>
</dbReference>
<dbReference type="GO" id="GO:0000155">
    <property type="term" value="F:phosphorelay sensor kinase activity"/>
    <property type="evidence" value="ECO:0007669"/>
    <property type="project" value="InterPro"/>
</dbReference>